<dbReference type="InterPro" id="IPR001387">
    <property type="entry name" value="Cro/C1-type_HTH"/>
</dbReference>
<dbReference type="InterPro" id="IPR010982">
    <property type="entry name" value="Lambda_DNA-bd_dom_sf"/>
</dbReference>
<sequence length="68" mass="8352">MLQLRIDEILDEQEHTKYWLFKRMEPMSYQNFNKIYNNETSSIKFDTLEKLKNALGVNYDDLFRETQN</sequence>
<evidence type="ECO:0000313" key="3">
    <source>
        <dbReference type="Proteomes" id="UP000766246"/>
    </source>
</evidence>
<organism evidence="2 3">
    <name type="scientific">Pseudobutyrivibrio ruminis</name>
    <dbReference type="NCBI Taxonomy" id="46206"/>
    <lineage>
        <taxon>Bacteria</taxon>
        <taxon>Bacillati</taxon>
        <taxon>Bacillota</taxon>
        <taxon>Clostridia</taxon>
        <taxon>Lachnospirales</taxon>
        <taxon>Lachnospiraceae</taxon>
        <taxon>Pseudobutyrivibrio</taxon>
    </lineage>
</organism>
<dbReference type="Proteomes" id="UP000766246">
    <property type="component" value="Unassembled WGS sequence"/>
</dbReference>
<dbReference type="PROSITE" id="PS50943">
    <property type="entry name" value="HTH_CROC1"/>
    <property type="match status" value="1"/>
</dbReference>
<dbReference type="Pfam" id="PF13443">
    <property type="entry name" value="HTH_26"/>
    <property type="match status" value="1"/>
</dbReference>
<proteinExistence type="predicted"/>
<dbReference type="EMBL" id="SVER01000029">
    <property type="protein sequence ID" value="MBE5920314.1"/>
    <property type="molecule type" value="Genomic_DNA"/>
</dbReference>
<accession>A0A927UDG6</accession>
<evidence type="ECO:0000313" key="2">
    <source>
        <dbReference type="EMBL" id="MBE5920314.1"/>
    </source>
</evidence>
<reference evidence="2" key="1">
    <citation type="submission" date="2019-04" db="EMBL/GenBank/DDBJ databases">
        <title>Evolution of Biomass-Degrading Anaerobic Consortia Revealed by Metagenomics.</title>
        <authorList>
            <person name="Peng X."/>
        </authorList>
    </citation>
    <scope>NUCLEOTIDE SEQUENCE</scope>
    <source>
        <strain evidence="2">SIG311</strain>
    </source>
</reference>
<dbReference type="AlphaFoldDB" id="A0A927UDG6"/>
<dbReference type="Gene3D" id="1.10.260.40">
    <property type="entry name" value="lambda repressor-like DNA-binding domains"/>
    <property type="match status" value="1"/>
</dbReference>
<dbReference type="SUPFAM" id="SSF47413">
    <property type="entry name" value="lambda repressor-like DNA-binding domains"/>
    <property type="match status" value="1"/>
</dbReference>
<gene>
    <name evidence="2" type="ORF">E7272_10785</name>
</gene>
<feature type="domain" description="HTH cro/C1-type" evidence="1">
    <location>
        <begin position="37"/>
        <end position="62"/>
    </location>
</feature>
<name>A0A927UDG6_9FIRM</name>
<protein>
    <submittedName>
        <fullName evidence="2">Helix-turn-helix transcriptional regulator</fullName>
    </submittedName>
</protein>
<evidence type="ECO:0000259" key="1">
    <source>
        <dbReference type="PROSITE" id="PS50943"/>
    </source>
</evidence>
<comment type="caution">
    <text evidence="2">The sequence shown here is derived from an EMBL/GenBank/DDBJ whole genome shotgun (WGS) entry which is preliminary data.</text>
</comment>
<dbReference type="GO" id="GO:0003677">
    <property type="term" value="F:DNA binding"/>
    <property type="evidence" value="ECO:0007669"/>
    <property type="project" value="InterPro"/>
</dbReference>